<dbReference type="EMBL" id="SMBP01000038">
    <property type="protein sequence ID" value="TCU52207.1"/>
    <property type="molecule type" value="Genomic_DNA"/>
</dbReference>
<dbReference type="GeneID" id="73796214"/>
<feature type="domain" description="ABC transmembrane type-1" evidence="8">
    <location>
        <begin position="52"/>
        <end position="237"/>
    </location>
</feature>
<dbReference type="RefSeq" id="WP_008687557.1">
    <property type="nucleotide sequence ID" value="NZ_AP024510.1"/>
</dbReference>
<evidence type="ECO:0000259" key="8">
    <source>
        <dbReference type="PROSITE" id="PS50928"/>
    </source>
</evidence>
<evidence type="ECO:0000313" key="9">
    <source>
        <dbReference type="EMBL" id="TCU52207.1"/>
    </source>
</evidence>
<dbReference type="Gene3D" id="1.10.3720.10">
    <property type="entry name" value="MetI-like"/>
    <property type="match status" value="1"/>
</dbReference>
<dbReference type="Pfam" id="PF00528">
    <property type="entry name" value="BPD_transp_1"/>
    <property type="match status" value="1"/>
</dbReference>
<evidence type="ECO:0000256" key="1">
    <source>
        <dbReference type="ARBA" id="ARBA00004651"/>
    </source>
</evidence>
<evidence type="ECO:0000256" key="4">
    <source>
        <dbReference type="ARBA" id="ARBA00022692"/>
    </source>
</evidence>
<feature type="transmembrane region" description="Helical" evidence="7">
    <location>
        <begin position="60"/>
        <end position="82"/>
    </location>
</feature>
<keyword evidence="4 7" id="KW-0812">Transmembrane</keyword>
<evidence type="ECO:0000313" key="10">
    <source>
        <dbReference type="Proteomes" id="UP000295773"/>
    </source>
</evidence>
<dbReference type="Proteomes" id="UP000295773">
    <property type="component" value="Unassembled WGS sequence"/>
</dbReference>
<dbReference type="InterPro" id="IPR000515">
    <property type="entry name" value="MetI-like"/>
</dbReference>
<name>A0A4R3SVE3_9FIRM</name>
<feature type="transmembrane region" description="Helical" evidence="7">
    <location>
        <begin position="215"/>
        <end position="236"/>
    </location>
</feature>
<evidence type="ECO:0000256" key="3">
    <source>
        <dbReference type="ARBA" id="ARBA00022475"/>
    </source>
</evidence>
<dbReference type="AlphaFoldDB" id="A0A4R3SVE3"/>
<comment type="similarity">
    <text evidence="7">Belongs to the binding-protein-dependent transport system permease family.</text>
</comment>
<dbReference type="InterPro" id="IPR035906">
    <property type="entry name" value="MetI-like_sf"/>
</dbReference>
<dbReference type="GO" id="GO:0005886">
    <property type="term" value="C:plasma membrane"/>
    <property type="evidence" value="ECO:0007669"/>
    <property type="project" value="UniProtKB-SubCell"/>
</dbReference>
<keyword evidence="10" id="KW-1185">Reference proteome</keyword>
<comment type="caution">
    <text evidence="9">The sequence shown here is derived from an EMBL/GenBank/DDBJ whole genome shotgun (WGS) entry which is preliminary data.</text>
</comment>
<keyword evidence="3" id="KW-1003">Cell membrane</keyword>
<organism evidence="9 10">
    <name type="scientific">Longicatena caecimuris</name>
    <dbReference type="NCBI Taxonomy" id="1796635"/>
    <lineage>
        <taxon>Bacteria</taxon>
        <taxon>Bacillati</taxon>
        <taxon>Bacillota</taxon>
        <taxon>Erysipelotrichia</taxon>
        <taxon>Erysipelotrichales</taxon>
        <taxon>Erysipelotrichaceae</taxon>
        <taxon>Longicatena</taxon>
    </lineage>
</organism>
<dbReference type="PANTHER" id="PTHR30151">
    <property type="entry name" value="ALKANE SULFONATE ABC TRANSPORTER-RELATED, MEMBRANE SUBUNIT"/>
    <property type="match status" value="1"/>
</dbReference>
<evidence type="ECO:0000256" key="5">
    <source>
        <dbReference type="ARBA" id="ARBA00022989"/>
    </source>
</evidence>
<gene>
    <name evidence="9" type="ORF">EDD61_1386</name>
</gene>
<comment type="subcellular location">
    <subcellularLocation>
        <location evidence="1 7">Cell membrane</location>
        <topology evidence="1 7">Multi-pass membrane protein</topology>
    </subcellularLocation>
</comment>
<accession>A0A4R3SVE3</accession>
<dbReference type="PROSITE" id="PS50928">
    <property type="entry name" value="ABC_TM1"/>
    <property type="match status" value="1"/>
</dbReference>
<dbReference type="PANTHER" id="PTHR30151:SF0">
    <property type="entry name" value="ABC TRANSPORTER PERMEASE PROTEIN MJ0413-RELATED"/>
    <property type="match status" value="1"/>
</dbReference>
<protein>
    <submittedName>
        <fullName evidence="9">NitT/TauT family transport system permease protein</fullName>
    </submittedName>
</protein>
<proteinExistence type="inferred from homology"/>
<dbReference type="CDD" id="cd06261">
    <property type="entry name" value="TM_PBP2"/>
    <property type="match status" value="1"/>
</dbReference>
<keyword evidence="6 7" id="KW-0472">Membrane</keyword>
<sequence length="243" mass="28300">MKRHQRYRTIAAATILLLFWQVFAMVKDNDMLVPYPWQVVQRMSTQVFSVSFYTTLEVTLLRGFAGLIIAFLFALFCAYLSYRSHIFRDLFYPFLLLTRSVPNISYILIVLIIFARSIAVILILFLILFPVIYSNLFSALLHMDKDLMEVMKLYPEKESYEIRRVYLPLLRPSIEASLSAGMSLAFKVGVMAEILGGMQEGIGRELNLCRLNFDMIGMFAWTGWMIFLLVLMDRILRVCIKER</sequence>
<keyword evidence="2 7" id="KW-0813">Transport</keyword>
<keyword evidence="5 7" id="KW-1133">Transmembrane helix</keyword>
<feature type="transmembrane region" description="Helical" evidence="7">
    <location>
        <begin position="103"/>
        <end position="133"/>
    </location>
</feature>
<evidence type="ECO:0000256" key="2">
    <source>
        <dbReference type="ARBA" id="ARBA00022448"/>
    </source>
</evidence>
<evidence type="ECO:0000256" key="7">
    <source>
        <dbReference type="RuleBase" id="RU363032"/>
    </source>
</evidence>
<dbReference type="SUPFAM" id="SSF161098">
    <property type="entry name" value="MetI-like"/>
    <property type="match status" value="1"/>
</dbReference>
<dbReference type="GO" id="GO:0055085">
    <property type="term" value="P:transmembrane transport"/>
    <property type="evidence" value="ECO:0007669"/>
    <property type="project" value="InterPro"/>
</dbReference>
<evidence type="ECO:0000256" key="6">
    <source>
        <dbReference type="ARBA" id="ARBA00023136"/>
    </source>
</evidence>
<reference evidence="9 10" key="1">
    <citation type="submission" date="2019-03" db="EMBL/GenBank/DDBJ databases">
        <title>Genomic Encyclopedia of Type Strains, Phase IV (KMG-IV): sequencing the most valuable type-strain genomes for metagenomic binning, comparative biology and taxonomic classification.</title>
        <authorList>
            <person name="Goeker M."/>
        </authorList>
    </citation>
    <scope>NUCLEOTIDE SEQUENCE [LARGE SCALE GENOMIC DNA]</scope>
    <source>
        <strain evidence="9 10">DSM 29481</strain>
    </source>
</reference>